<dbReference type="HOGENOM" id="CLU_065506_1_0_11"/>
<evidence type="ECO:0000256" key="1">
    <source>
        <dbReference type="SAM" id="Phobius"/>
    </source>
</evidence>
<proteinExistence type="predicted"/>
<evidence type="ECO:0008006" key="4">
    <source>
        <dbReference type="Google" id="ProtNLM"/>
    </source>
</evidence>
<dbReference type="InterPro" id="IPR018688">
    <property type="entry name" value="PpoB2-like"/>
</dbReference>
<dbReference type="KEGG" id="rxy:Rxyl_0427"/>
<protein>
    <recommendedName>
        <fullName evidence="4">Metal-binding integral membrane protein-like protein</fullName>
    </recommendedName>
</protein>
<accession>Q1AYX7</accession>
<sequence>MWAAPRDLHNRIFVALMALIALAWLALWLWGASPYAPYLDHEELGHLASGGAGAGGLAARLAPLVALFVSGWTLMVVAMMLPTSLPLVLLFGRLTRRRPDGRLLLALLLCGYVSVWALFGALAFLGDLLVHEGAERSAWLGDNPWAIGAGTLALAGLYQFAPLKNRCLQRCRSPLGFITEHWRGERERSRAFRLGAHHGIFCLGCCWSLMLVMFAVGAGSLLWMLLLGAVMAAEKNAGWGRRISAPVGIALLCWAAAMALGGVPALR</sequence>
<reference evidence="2 3" key="1">
    <citation type="submission" date="2006-06" db="EMBL/GenBank/DDBJ databases">
        <title>Complete sequence of Rubrobacter xylanophilus DSM 9941.</title>
        <authorList>
            <consortium name="US DOE Joint Genome Institute"/>
            <person name="Copeland A."/>
            <person name="Lucas S."/>
            <person name="Lapidus A."/>
            <person name="Barry K."/>
            <person name="Detter J.C."/>
            <person name="Glavina del Rio T."/>
            <person name="Hammon N."/>
            <person name="Israni S."/>
            <person name="Dalin E."/>
            <person name="Tice H."/>
            <person name="Pitluck S."/>
            <person name="Munk A.C."/>
            <person name="Brettin T."/>
            <person name="Bruce D."/>
            <person name="Han C."/>
            <person name="Tapia R."/>
            <person name="Gilna P."/>
            <person name="Schmutz J."/>
            <person name="Larimer F."/>
            <person name="Land M."/>
            <person name="Hauser L."/>
            <person name="Kyrpides N."/>
            <person name="Lykidis A."/>
            <person name="da Costa M.S."/>
            <person name="Rainey F.A."/>
            <person name="Empadinhas N."/>
            <person name="Jolivet E."/>
            <person name="Battista J.R."/>
            <person name="Richardson P."/>
        </authorList>
    </citation>
    <scope>NUCLEOTIDE SEQUENCE [LARGE SCALE GENOMIC DNA]</scope>
    <source>
        <strain evidence="3">DSM 9941 / NBRC 16129 / PRD-1</strain>
    </source>
</reference>
<keyword evidence="1" id="KW-0812">Transmembrane</keyword>
<evidence type="ECO:0000313" key="3">
    <source>
        <dbReference type="Proteomes" id="UP000006637"/>
    </source>
</evidence>
<feature type="transmembrane region" description="Helical" evidence="1">
    <location>
        <begin position="200"/>
        <end position="223"/>
    </location>
</feature>
<organism evidence="2 3">
    <name type="scientific">Rubrobacter xylanophilus (strain DSM 9941 / JCM 11954 / NBRC 16129 / PRD-1)</name>
    <dbReference type="NCBI Taxonomy" id="266117"/>
    <lineage>
        <taxon>Bacteria</taxon>
        <taxon>Bacillati</taxon>
        <taxon>Actinomycetota</taxon>
        <taxon>Rubrobacteria</taxon>
        <taxon>Rubrobacterales</taxon>
        <taxon>Rubrobacteraceae</taxon>
        <taxon>Rubrobacter</taxon>
    </lineage>
</organism>
<dbReference type="Pfam" id="PF09948">
    <property type="entry name" value="PpoB2"/>
    <property type="match status" value="1"/>
</dbReference>
<feature type="transmembrane region" description="Helical" evidence="1">
    <location>
        <begin position="243"/>
        <end position="266"/>
    </location>
</feature>
<feature type="transmembrane region" description="Helical" evidence="1">
    <location>
        <begin position="145"/>
        <end position="163"/>
    </location>
</feature>
<feature type="transmembrane region" description="Helical" evidence="1">
    <location>
        <begin position="12"/>
        <end position="31"/>
    </location>
</feature>
<dbReference type="eggNOG" id="COG5486">
    <property type="taxonomic scope" value="Bacteria"/>
</dbReference>
<evidence type="ECO:0000313" key="2">
    <source>
        <dbReference type="EMBL" id="ABG03401.1"/>
    </source>
</evidence>
<dbReference type="AlphaFoldDB" id="Q1AYX7"/>
<dbReference type="EMBL" id="CP000386">
    <property type="protein sequence ID" value="ABG03401.1"/>
    <property type="molecule type" value="Genomic_DNA"/>
</dbReference>
<feature type="transmembrane region" description="Helical" evidence="1">
    <location>
        <begin position="64"/>
        <end position="91"/>
    </location>
</feature>
<dbReference type="STRING" id="266117.Rxyl_0427"/>
<keyword evidence="1" id="KW-0472">Membrane</keyword>
<name>Q1AYX7_RUBXD</name>
<keyword evidence="3" id="KW-1185">Reference proteome</keyword>
<feature type="transmembrane region" description="Helical" evidence="1">
    <location>
        <begin position="103"/>
        <end position="125"/>
    </location>
</feature>
<keyword evidence="1" id="KW-1133">Transmembrane helix</keyword>
<dbReference type="Proteomes" id="UP000006637">
    <property type="component" value="Chromosome"/>
</dbReference>
<gene>
    <name evidence="2" type="ordered locus">Rxyl_0427</name>
</gene>